<dbReference type="InterPro" id="IPR040648">
    <property type="entry name" value="HMGXB3_CxC4"/>
</dbReference>
<protein>
    <recommendedName>
        <fullName evidence="3">C2H2-type domain-containing protein</fullName>
    </recommendedName>
</protein>
<evidence type="ECO:0000256" key="2">
    <source>
        <dbReference type="SAM" id="SignalP"/>
    </source>
</evidence>
<evidence type="ECO:0000313" key="5">
    <source>
        <dbReference type="Proteomes" id="UP001479290"/>
    </source>
</evidence>
<dbReference type="PANTHER" id="PTHR17609:SF3">
    <property type="entry name" value="SAP DOMAIN-CONTAINING PROTEIN"/>
    <property type="match status" value="1"/>
</dbReference>
<dbReference type="SMART" id="SM00355">
    <property type="entry name" value="ZnF_C2H2"/>
    <property type="match status" value="2"/>
</dbReference>
<reference evidence="4 5" key="1">
    <citation type="submission" date="2024-05" db="EMBL/GenBank/DDBJ databases">
        <title>A high-quality chromosomal-level genome assembly of Topmouth culter (Culter alburnus).</title>
        <authorList>
            <person name="Zhao H."/>
        </authorList>
    </citation>
    <scope>NUCLEOTIDE SEQUENCE [LARGE SCALE GENOMIC DNA]</scope>
    <source>
        <strain evidence="4">CATC2023</strain>
        <tissue evidence="4">Muscle</tissue>
    </source>
</reference>
<keyword evidence="1" id="KW-0863">Zinc-finger</keyword>
<keyword evidence="1" id="KW-0862">Zinc</keyword>
<comment type="caution">
    <text evidence="4">The sequence shown here is derived from an EMBL/GenBank/DDBJ whole genome shotgun (WGS) entry which is preliminary data.</text>
</comment>
<feature type="signal peptide" evidence="2">
    <location>
        <begin position="1"/>
        <end position="21"/>
    </location>
</feature>
<feature type="domain" description="C2H2-type" evidence="3">
    <location>
        <begin position="104"/>
        <end position="132"/>
    </location>
</feature>
<evidence type="ECO:0000256" key="1">
    <source>
        <dbReference type="PROSITE-ProRule" id="PRU00042"/>
    </source>
</evidence>
<accession>A0AAW2BCU6</accession>
<evidence type="ECO:0000259" key="3">
    <source>
        <dbReference type="PROSITE" id="PS50157"/>
    </source>
</evidence>
<organism evidence="4 5">
    <name type="scientific">Culter alburnus</name>
    <name type="common">Topmouth culter</name>
    <dbReference type="NCBI Taxonomy" id="194366"/>
    <lineage>
        <taxon>Eukaryota</taxon>
        <taxon>Metazoa</taxon>
        <taxon>Chordata</taxon>
        <taxon>Craniata</taxon>
        <taxon>Vertebrata</taxon>
        <taxon>Euteleostomi</taxon>
        <taxon>Actinopterygii</taxon>
        <taxon>Neopterygii</taxon>
        <taxon>Teleostei</taxon>
        <taxon>Ostariophysi</taxon>
        <taxon>Cypriniformes</taxon>
        <taxon>Xenocyprididae</taxon>
        <taxon>Xenocypridinae</taxon>
        <taxon>Culter</taxon>
    </lineage>
</organism>
<sequence length="593" mass="68513">MFLTVFFLYFIIVKFIIPCYCTDGAQGRSHWHCPVCRNITGRAEDFKIHLRKHGYEVTEKSSVTQQPILEEKDSFSKVQISEEEAKTQLKQETQSQTDSQKGCYKCKICRVQFSNTSNLKRHERMQHGLDQPMLCIDEKNAIYVTPKELHGPRVPIHIIKSLLLGKLYCESEICRDMAKIAARSGHPGTECHHLQRTNSAQRYIPPPPLNTTSLDQMLNKGLMSKSRVEESKDLLLKACEEEVDCVFPIFWGEYGLAQTYIYFSVFTNLKDNWCQLGRTIVTFDTHSGKWHCPCRGSKPRLSCVHRCVCMWWVFQEHPSWLKDNSIASPEEIEDIEENEEDRDDDRKPSNETASAVIKMTEYLMRCKKIPETLPQELTVREMVIPQSFVPKETKCPYCPGPCYPNLSDAILKTKCGTIYGLFSVHKGVAVYIKECPVCGTQVRFQEYNSGFHNFNNKVFLTIPLCSLLTTGLSNHIAVGRFLRTLGEHSKVYIPQNTIRKAFYHFSALRSYTYNYFCYRCGHHPPILIADSNWKVAFDLPVHLMRRPDLTNTTSQDTQVNISARWETLEKEIIATGFCDGKLFFILKHYMYFL</sequence>
<keyword evidence="1" id="KW-0479">Metal-binding</keyword>
<dbReference type="Gene3D" id="3.30.160.60">
    <property type="entry name" value="Classic Zinc Finger"/>
    <property type="match status" value="1"/>
</dbReference>
<dbReference type="Pfam" id="PF18717">
    <property type="entry name" value="CxC4"/>
    <property type="match status" value="1"/>
</dbReference>
<dbReference type="PANTHER" id="PTHR17609">
    <property type="entry name" value="HMG DOMAIN-CONTAINING PROTEIN 3"/>
    <property type="match status" value="1"/>
</dbReference>
<dbReference type="AlphaFoldDB" id="A0AAW2BCU6"/>
<dbReference type="Proteomes" id="UP001479290">
    <property type="component" value="Unassembled WGS sequence"/>
</dbReference>
<dbReference type="EMBL" id="JAWDJR010000001">
    <property type="protein sequence ID" value="KAK9981840.1"/>
    <property type="molecule type" value="Genomic_DNA"/>
</dbReference>
<keyword evidence="5" id="KW-1185">Reference proteome</keyword>
<dbReference type="InterPro" id="IPR013087">
    <property type="entry name" value="Znf_C2H2_type"/>
</dbReference>
<evidence type="ECO:0000313" key="4">
    <source>
        <dbReference type="EMBL" id="KAK9981840.1"/>
    </source>
</evidence>
<dbReference type="InterPro" id="IPR036236">
    <property type="entry name" value="Znf_C2H2_sf"/>
</dbReference>
<dbReference type="GO" id="GO:0008270">
    <property type="term" value="F:zinc ion binding"/>
    <property type="evidence" value="ECO:0007669"/>
    <property type="project" value="UniProtKB-KW"/>
</dbReference>
<dbReference type="PROSITE" id="PS00028">
    <property type="entry name" value="ZINC_FINGER_C2H2_1"/>
    <property type="match status" value="1"/>
</dbReference>
<dbReference type="PROSITE" id="PS50157">
    <property type="entry name" value="ZINC_FINGER_C2H2_2"/>
    <property type="match status" value="1"/>
</dbReference>
<dbReference type="SUPFAM" id="SSF57667">
    <property type="entry name" value="beta-beta-alpha zinc fingers"/>
    <property type="match status" value="1"/>
</dbReference>
<proteinExistence type="predicted"/>
<name>A0AAW2BCU6_CULAL</name>
<dbReference type="InterPro" id="IPR039598">
    <property type="entry name" value="HMGXB3"/>
</dbReference>
<gene>
    <name evidence="4" type="ORF">ABG768_001364</name>
</gene>
<keyword evidence="2" id="KW-0732">Signal</keyword>
<feature type="chain" id="PRO_5043407949" description="C2H2-type domain-containing protein" evidence="2">
    <location>
        <begin position="22"/>
        <end position="593"/>
    </location>
</feature>